<feature type="region of interest" description="Disordered" evidence="1">
    <location>
        <begin position="246"/>
        <end position="278"/>
    </location>
</feature>
<evidence type="ECO:0000313" key="2">
    <source>
        <dbReference type="EMBL" id="EDO33829.1"/>
    </source>
</evidence>
<dbReference type="PANTHER" id="PTHR48147:SF3">
    <property type="entry name" value="MYELIN TRANSCRIPTION FACTOR 1-LIKE PROTEIN"/>
    <property type="match status" value="1"/>
</dbReference>
<dbReference type="InParanoid" id="A7SR41"/>
<feature type="compositionally biased region" description="Basic residues" evidence="1">
    <location>
        <begin position="23"/>
        <end position="40"/>
    </location>
</feature>
<organism evidence="2 3">
    <name type="scientific">Nematostella vectensis</name>
    <name type="common">Starlet sea anemone</name>
    <dbReference type="NCBI Taxonomy" id="45351"/>
    <lineage>
        <taxon>Eukaryota</taxon>
        <taxon>Metazoa</taxon>
        <taxon>Cnidaria</taxon>
        <taxon>Anthozoa</taxon>
        <taxon>Hexacorallia</taxon>
        <taxon>Actiniaria</taxon>
        <taxon>Edwardsiidae</taxon>
        <taxon>Nematostella</taxon>
    </lineage>
</organism>
<dbReference type="PANTHER" id="PTHR48147">
    <property type="entry name" value="PROTEIN CBG23787"/>
    <property type="match status" value="1"/>
</dbReference>
<feature type="compositionally biased region" description="Basic and acidic residues" evidence="1">
    <location>
        <begin position="188"/>
        <end position="201"/>
    </location>
</feature>
<dbReference type="EMBL" id="DS469755">
    <property type="protein sequence ID" value="EDO33829.1"/>
    <property type="molecule type" value="Genomic_DNA"/>
</dbReference>
<sequence length="580" mass="65182">MDDILQDPNFQAAIAAALAAARGRGRGRGRGRRGRGRGRGRGGPDAGQQFSRMVVLLPGPFCSNVPRGRVARSMRDQGLMCRVLFDTGMSVLEVRETISAHFRANRHLEDRTSNDFEFCGADPLSNLRLLGLQDQNVSGDVLRGSWRSNRPLYVRPFRRLTTYNEHVSRNGEQEENVINIDDLQDDIEHGIDDVNNGRESDDLITDNSDGNGDESGSENEVIGQDQDVGNVINLDDDVQDQIEVADDVDEQNERDVADDVDEQNERDVADDVDEQNERDDDLLLNNSGVIVDFHGHECDLITMENLSYLQENEPTTAGTVSIGPGVVSARQLHTDRQGRSSSYSRAQEFWSEISDLCALPATVLLIPLRLFLLQLQIQMRIGFILVTNRNPIARDLEWLQEEETVRVLETGLLWGRYTRMFPERLGRTLPGHLFRPSLVVLCPTLGGNPEVRATIDLSNVTQDRIQVAEAEARLALTTNEADRERQLEIERRENEADLQHLVGDEGEGEIRVRLRGREATFQRRFTASDTNELLYQVAIANVRERNIGNITIRNASGRIVERNDDPIDVVDATTLMVFHD</sequence>
<evidence type="ECO:0000256" key="1">
    <source>
        <dbReference type="SAM" id="MobiDB-lite"/>
    </source>
</evidence>
<gene>
    <name evidence="2" type="ORF">NEMVEDRAFT_v1g216114</name>
</gene>
<keyword evidence="3" id="KW-1185">Reference proteome</keyword>
<dbReference type="AlphaFoldDB" id="A7SR41"/>
<name>A7SR41_NEMVE</name>
<proteinExistence type="predicted"/>
<accession>A7SR41</accession>
<dbReference type="HOGENOM" id="CLU_470351_0_0_1"/>
<feature type="compositionally biased region" description="Basic and acidic residues" evidence="1">
    <location>
        <begin position="251"/>
        <end position="269"/>
    </location>
</feature>
<evidence type="ECO:0000313" key="3">
    <source>
        <dbReference type="Proteomes" id="UP000001593"/>
    </source>
</evidence>
<reference evidence="2 3" key="1">
    <citation type="journal article" date="2007" name="Science">
        <title>Sea anemone genome reveals ancestral eumetazoan gene repertoire and genomic organization.</title>
        <authorList>
            <person name="Putnam N.H."/>
            <person name="Srivastava M."/>
            <person name="Hellsten U."/>
            <person name="Dirks B."/>
            <person name="Chapman J."/>
            <person name="Salamov A."/>
            <person name="Terry A."/>
            <person name="Shapiro H."/>
            <person name="Lindquist E."/>
            <person name="Kapitonov V.V."/>
            <person name="Jurka J."/>
            <person name="Genikhovich G."/>
            <person name="Grigoriev I.V."/>
            <person name="Lucas S.M."/>
            <person name="Steele R.E."/>
            <person name="Finnerty J.R."/>
            <person name="Technau U."/>
            <person name="Martindale M.Q."/>
            <person name="Rokhsar D.S."/>
        </authorList>
    </citation>
    <scope>NUCLEOTIDE SEQUENCE [LARGE SCALE GENOMIC DNA]</scope>
    <source>
        <strain evidence="3">CH2 X CH6</strain>
    </source>
</reference>
<feature type="region of interest" description="Disordered" evidence="1">
    <location>
        <begin position="21"/>
        <end position="48"/>
    </location>
</feature>
<protein>
    <submittedName>
        <fullName evidence="2">Uncharacterized protein</fullName>
    </submittedName>
</protein>
<dbReference type="Proteomes" id="UP000001593">
    <property type="component" value="Unassembled WGS sequence"/>
</dbReference>
<feature type="region of interest" description="Disordered" evidence="1">
    <location>
        <begin position="188"/>
        <end position="225"/>
    </location>
</feature>